<sequence>TIDGYNLLGLAKLFIRSFLHQVNNGKNNHSVKYILATSDRLRYCIKTEYHDPIYIFLEQLELLLPTEASRIGTGFASVFEFLSLRRMIRHMDSFYRSEDGPTPSSIFYQEKHRWDQKLFTFYLSSQTYTVPTALQELNSRMRGQLYSLQTSDDVLKVIGNILGTDKDFYEHAKEIYPYNIFSTCGVNLNFVEATSNYDPKVNNCLEQIYVDPLKFEGFYPIPEDFWIEPEAVRYPMEIPSLSIPTIAYWKNKDFYKTHELPLNFPRDTYVVSECEMTRELKCQKPGTKWPVYIRNSSRISEYGEPFGYLVANKKNEYDLEPLAKVFVTCKLEKIVPSGFFSKPKTEGIDAVIYQAVQQAHLKYDQMKNDITKNRYSITRPTPYPEKSIEGNVQAERALANIRKITTLAQLPSEPVVMGNYEEVMAKRDKHKLRDPYEENVGKKTKRDQRAFGSPFKNRELKPLPKRTFPKLPSKIRDKLSATPKSIYFPGFPEKSVKPFVIVVGRQITTTIEASTKTRSLKLPTNSHAGSTRLPPNQAIKSQPVRMDNNFQTLSSPLSPASETSESPSSPLSLESTPMNVDESHTPASIIVEEVNQSNEDSEITDSSPQTGLDVLASLSTVLTTSQPQSEQKQNNSDNAEGVISMDKVESVESCSSQKIATIEDEGNAENTGVSASEKSAEPNNLDFLSRAAELVLSQEHTGLDMLSQAVSQVTDMDDVAPTNVNEVSSASKVYNADKMPDIGRVSDGGQALIEGRVSDANQTSGESQGSETGVSRWRSIKSTRYSSLDSDLRTLESSKFAAELRRQISADTSCKEFFVFITLVLLKILLIMYVLRGIAYDEANILGQIRDFAVSENYADEIKSKFLYLISKFSRAYKKIELSQSIETILRDIRFDLKSYFNDRRMRSMK</sequence>
<organism evidence="1 2">
    <name type="scientific">Acaulospora colombiana</name>
    <dbReference type="NCBI Taxonomy" id="27376"/>
    <lineage>
        <taxon>Eukaryota</taxon>
        <taxon>Fungi</taxon>
        <taxon>Fungi incertae sedis</taxon>
        <taxon>Mucoromycota</taxon>
        <taxon>Glomeromycotina</taxon>
        <taxon>Glomeromycetes</taxon>
        <taxon>Diversisporales</taxon>
        <taxon>Acaulosporaceae</taxon>
        <taxon>Acaulospora</taxon>
    </lineage>
</organism>
<evidence type="ECO:0000313" key="1">
    <source>
        <dbReference type="EMBL" id="CAG8547194.1"/>
    </source>
</evidence>
<dbReference type="EMBL" id="CAJVPT010007994">
    <property type="protein sequence ID" value="CAG8547194.1"/>
    <property type="molecule type" value="Genomic_DNA"/>
</dbReference>
<comment type="caution">
    <text evidence="1">The sequence shown here is derived from an EMBL/GenBank/DDBJ whole genome shotgun (WGS) entry which is preliminary data.</text>
</comment>
<reference evidence="1" key="1">
    <citation type="submission" date="2021-06" db="EMBL/GenBank/DDBJ databases">
        <authorList>
            <person name="Kallberg Y."/>
            <person name="Tangrot J."/>
            <person name="Rosling A."/>
        </authorList>
    </citation>
    <scope>NUCLEOTIDE SEQUENCE</scope>
    <source>
        <strain evidence="1">CL356</strain>
    </source>
</reference>
<proteinExistence type="predicted"/>
<keyword evidence="2" id="KW-1185">Reference proteome</keyword>
<protein>
    <submittedName>
        <fullName evidence="1">13437_t:CDS:1</fullName>
    </submittedName>
</protein>
<dbReference type="Proteomes" id="UP000789525">
    <property type="component" value="Unassembled WGS sequence"/>
</dbReference>
<feature type="non-terminal residue" evidence="1">
    <location>
        <position position="1"/>
    </location>
</feature>
<gene>
    <name evidence="1" type="ORF">ACOLOM_LOCUS4707</name>
</gene>
<evidence type="ECO:0000313" key="2">
    <source>
        <dbReference type="Proteomes" id="UP000789525"/>
    </source>
</evidence>
<name>A0ACA9LRT9_9GLOM</name>
<accession>A0ACA9LRT9</accession>